<dbReference type="GO" id="GO:0019265">
    <property type="term" value="P:glycine biosynthetic process, by transamination of glyoxylate"/>
    <property type="evidence" value="ECO:0007669"/>
    <property type="project" value="TreeGrafter"/>
</dbReference>
<dbReference type="InterPro" id="IPR015421">
    <property type="entry name" value="PyrdxlP-dep_Trfase_major"/>
</dbReference>
<evidence type="ECO:0000256" key="1">
    <source>
        <dbReference type="ARBA" id="ARBA00001933"/>
    </source>
</evidence>
<dbReference type="GO" id="GO:0008453">
    <property type="term" value="F:alanine-glyoxylate transaminase activity"/>
    <property type="evidence" value="ECO:0007669"/>
    <property type="project" value="TreeGrafter"/>
</dbReference>
<evidence type="ECO:0000256" key="4">
    <source>
        <dbReference type="ARBA" id="ARBA00022679"/>
    </source>
</evidence>
<feature type="modified residue" description="N6-(pyridoxal phosphate)lysine" evidence="7">
    <location>
        <position position="160"/>
    </location>
</feature>
<dbReference type="InterPro" id="IPR000192">
    <property type="entry name" value="Aminotrans_V_dom"/>
</dbReference>
<accession>A0A3M0I366</accession>
<sequence length="351" mass="36185">MSGTAFPPDRYRRITDGLGRLAGGAGPSVLIQAEAVVALEALAHGIGLAGRPVLSIESSRYGRLSTDWLRAAGAQVTALELPDGEAADPQRVDDLLRAEPDTAAVVFTQAEVLTGVAHPVDDIVEAAHRHDAAVAVDAVAAVGGLAAPRNADAVVIGPQKALDGPSGLSVATLSERGWALLGRQDETFASVLSLPYLRHSARDQGVPGTPSVPELEAAERALAAVEAEGIEARITRHHAARAAIREGLRAMGLTPWVAAEQHANTLATTVEVPADADARELAGHAVASGGHWVYGGSTKRGAYLQVSHYGRRATLAHVLGELAALARAAGHFADVGDAAEAASEAWHTAVL</sequence>
<evidence type="ECO:0000259" key="8">
    <source>
        <dbReference type="Pfam" id="PF00266"/>
    </source>
</evidence>
<feature type="binding site" evidence="6">
    <location>
        <position position="305"/>
    </location>
    <ligand>
        <name>substrate</name>
    </ligand>
</feature>
<evidence type="ECO:0000313" key="10">
    <source>
        <dbReference type="Proteomes" id="UP000270471"/>
    </source>
</evidence>
<dbReference type="InterPro" id="IPR024169">
    <property type="entry name" value="SP_NH2Trfase/AEP_transaminase"/>
</dbReference>
<evidence type="ECO:0000256" key="7">
    <source>
        <dbReference type="PIRSR" id="PIRSR000524-50"/>
    </source>
</evidence>
<evidence type="ECO:0000256" key="6">
    <source>
        <dbReference type="PIRSR" id="PIRSR000524-1"/>
    </source>
</evidence>
<evidence type="ECO:0000313" key="9">
    <source>
        <dbReference type="EMBL" id="RMB82652.1"/>
    </source>
</evidence>
<dbReference type="Gene3D" id="3.90.1150.10">
    <property type="entry name" value="Aspartate Aminotransferase, domain 1"/>
    <property type="match status" value="1"/>
</dbReference>
<dbReference type="InterPro" id="IPR015424">
    <property type="entry name" value="PyrdxlP-dep_Trfase"/>
</dbReference>
<proteinExistence type="inferred from homology"/>
<comment type="cofactor">
    <cofactor evidence="1 7">
        <name>pyridoxal 5'-phosphate</name>
        <dbReference type="ChEBI" id="CHEBI:597326"/>
    </cofactor>
</comment>
<dbReference type="PANTHER" id="PTHR21152:SF24">
    <property type="entry name" value="ALANINE--GLYOXYLATE AMINOTRANSFERASE 1"/>
    <property type="match status" value="1"/>
</dbReference>
<dbReference type="RefSeq" id="WP_121892567.1">
    <property type="nucleotide sequence ID" value="NZ_PENI01000021.1"/>
</dbReference>
<gene>
    <name evidence="9" type="ORF">CTZ28_28290</name>
</gene>
<comment type="similarity">
    <text evidence="2">Belongs to the class-V pyridoxal-phosphate-dependent aminotransferase family.</text>
</comment>
<dbReference type="OrthoDB" id="9766472at2"/>
<dbReference type="GO" id="GO:0004760">
    <property type="term" value="F:L-serine-pyruvate transaminase activity"/>
    <property type="evidence" value="ECO:0007669"/>
    <property type="project" value="TreeGrafter"/>
</dbReference>
<dbReference type="EMBL" id="PENI01000021">
    <property type="protein sequence ID" value="RMB82652.1"/>
    <property type="molecule type" value="Genomic_DNA"/>
</dbReference>
<dbReference type="InterPro" id="IPR015422">
    <property type="entry name" value="PyrdxlP-dep_Trfase_small"/>
</dbReference>
<keyword evidence="4" id="KW-0808">Transferase</keyword>
<dbReference type="PIRSF" id="PIRSF000524">
    <property type="entry name" value="SPT"/>
    <property type="match status" value="1"/>
</dbReference>
<keyword evidence="10" id="KW-1185">Reference proteome</keyword>
<reference evidence="9 10" key="1">
    <citation type="submission" date="2017-11" db="EMBL/GenBank/DDBJ databases">
        <title>Draft genome of actinobacteria isolated from guarana (Paullinia cupana (Mart.) Ducke.</title>
        <authorList>
            <person name="Siqueira K.A."/>
            <person name="Liotti R.G."/>
            <person name="Mendes T.A.O."/>
            <person name="Soares M.A."/>
        </authorList>
    </citation>
    <scope>NUCLEOTIDE SEQUENCE [LARGE SCALE GENOMIC DNA]</scope>
    <source>
        <strain evidence="9 10">193</strain>
    </source>
</reference>
<organism evidence="9 10">
    <name type="scientific">Streptomyces shenzhenensis</name>
    <dbReference type="NCBI Taxonomy" id="943815"/>
    <lineage>
        <taxon>Bacteria</taxon>
        <taxon>Bacillati</taxon>
        <taxon>Actinomycetota</taxon>
        <taxon>Actinomycetes</taxon>
        <taxon>Kitasatosporales</taxon>
        <taxon>Streptomycetaceae</taxon>
        <taxon>Streptomyces</taxon>
    </lineage>
</organism>
<keyword evidence="3" id="KW-0032">Aminotransferase</keyword>
<comment type="caution">
    <text evidence="9">The sequence shown here is derived from an EMBL/GenBank/DDBJ whole genome shotgun (WGS) entry which is preliminary data.</text>
</comment>
<dbReference type="Gene3D" id="3.40.640.10">
    <property type="entry name" value="Type I PLP-dependent aspartate aminotransferase-like (Major domain)"/>
    <property type="match status" value="1"/>
</dbReference>
<dbReference type="AlphaFoldDB" id="A0A3M0I366"/>
<evidence type="ECO:0000256" key="5">
    <source>
        <dbReference type="ARBA" id="ARBA00022898"/>
    </source>
</evidence>
<dbReference type="SUPFAM" id="SSF53383">
    <property type="entry name" value="PLP-dependent transferases"/>
    <property type="match status" value="1"/>
</dbReference>
<dbReference type="Proteomes" id="UP000270471">
    <property type="component" value="Unassembled WGS sequence"/>
</dbReference>
<evidence type="ECO:0000256" key="3">
    <source>
        <dbReference type="ARBA" id="ARBA00022576"/>
    </source>
</evidence>
<protein>
    <recommendedName>
        <fullName evidence="8">Aminotransferase class V domain-containing protein</fullName>
    </recommendedName>
</protein>
<feature type="domain" description="Aminotransferase class V" evidence="8">
    <location>
        <begin position="70"/>
        <end position="271"/>
    </location>
</feature>
<keyword evidence="5 7" id="KW-0663">Pyridoxal phosphate</keyword>
<dbReference type="PANTHER" id="PTHR21152">
    <property type="entry name" value="AMINOTRANSFERASE CLASS V"/>
    <property type="match status" value="1"/>
</dbReference>
<dbReference type="Pfam" id="PF00266">
    <property type="entry name" value="Aminotran_5"/>
    <property type="match status" value="1"/>
</dbReference>
<name>A0A3M0I366_9ACTN</name>
<evidence type="ECO:0000256" key="2">
    <source>
        <dbReference type="ARBA" id="ARBA00009236"/>
    </source>
</evidence>